<dbReference type="EMBL" id="CP081201">
    <property type="protein sequence ID" value="UXZ93887.1"/>
    <property type="molecule type" value="Genomic_DNA"/>
</dbReference>
<sequence>MSNIEWKELITKEMKEASASAQALVNAAAEIARLRAVADFVIPPIQDAVDIDDATDAEIARLKACLGRLPDHPGYPKTIDWPVVPA</sequence>
<dbReference type="Pfam" id="PF02413">
    <property type="entry name" value="Caudo_TAP"/>
    <property type="match status" value="1"/>
</dbReference>
<evidence type="ECO:0000313" key="1">
    <source>
        <dbReference type="EMBL" id="UXZ93887.1"/>
    </source>
</evidence>
<protein>
    <submittedName>
        <fullName evidence="1">Tail fiber assembly protein</fullName>
    </submittedName>
</protein>
<evidence type="ECO:0000313" key="2">
    <source>
        <dbReference type="Proteomes" id="UP001063228"/>
    </source>
</evidence>
<dbReference type="RefSeq" id="WP_231674589.1">
    <property type="nucleotide sequence ID" value="NZ_CP081201.1"/>
</dbReference>
<accession>A0ABY6F7N6</accession>
<name>A0ABY6F7N6_9PSED</name>
<gene>
    <name evidence="1" type="ORF">K3169_15990</name>
</gene>
<dbReference type="InterPro" id="IPR003458">
    <property type="entry name" value="Phage_T4_Gp38_tail_assem"/>
</dbReference>
<organism evidence="1 2">
    <name type="scientific">Pseudomonas phytophila</name>
    <dbReference type="NCBI Taxonomy" id="2867264"/>
    <lineage>
        <taxon>Bacteria</taxon>
        <taxon>Pseudomonadati</taxon>
        <taxon>Pseudomonadota</taxon>
        <taxon>Gammaproteobacteria</taxon>
        <taxon>Pseudomonadales</taxon>
        <taxon>Pseudomonadaceae</taxon>
        <taxon>Pseudomonas</taxon>
    </lineage>
</organism>
<dbReference type="Proteomes" id="UP001063228">
    <property type="component" value="Chromosome"/>
</dbReference>
<keyword evidence="2" id="KW-1185">Reference proteome</keyword>
<reference evidence="1" key="1">
    <citation type="submission" date="2021-08" db="EMBL/GenBank/DDBJ databases">
        <title>Complete genome sequence of Pseudomonas phytophila.</title>
        <authorList>
            <person name="Weir B.S."/>
            <person name="Templeton M.D."/>
            <person name="Arshed S."/>
            <person name="Andersen M.T."/>
            <person name="Jayaraman J."/>
        </authorList>
    </citation>
    <scope>NUCLEOTIDE SEQUENCE</scope>
    <source>
        <strain evidence="1">ICMP 23753</strain>
    </source>
</reference>
<proteinExistence type="predicted"/>